<dbReference type="Pfam" id="PF17820">
    <property type="entry name" value="PDZ_6"/>
    <property type="match status" value="1"/>
</dbReference>
<sequence length="478" mass="52219">MRQLFRNIALIGIGLVAGIAATIQLSATAQQGTNTLPLDELRTLSNVFGQIKREYVEPIEDKQLLTDAVKGMVSSLDPHSAYLDKKDFSEMQEQTAGKFAGLGIEITSEDGLVKVLNPIEGSPAAKAGLQAGDLITRLDDKPVRGMSLDKAVRTMRGTPGTKITLTIFRKSEERTFPVTITRAEIKVQSIKAKIVDNNIAWVRITSFQERTIPDLAKKLAELANKDPKLKGLVLDLRNNGGGLLQGAVGVAAAFLPPGAVIVSTKGQAPDSKQVFNAVPAMYKLNESGDPLDEVPPLFKKIPMVVLVNAYSASASEIVAGALQDFKRATIIGKTTFGKGSVQTVRPLSNDSALKITTAYYYTPNGRSIQAFGIKPDIPVDQNKDGDPDDVLITREIDSEKHLRNKQSSEEALIKDREKRRLQELQLIEERNAKKTPEEREKDKSKRPPEFGSNDDFMLQQAVAFLSGQTVKRSASKLE</sequence>
<keyword evidence="3 5" id="KW-0378">Hydrolase</keyword>
<dbReference type="SMART" id="SM00228">
    <property type="entry name" value="PDZ"/>
    <property type="match status" value="1"/>
</dbReference>
<dbReference type="SMART" id="SM00245">
    <property type="entry name" value="TSPc"/>
    <property type="match status" value="1"/>
</dbReference>
<dbReference type="InterPro" id="IPR029045">
    <property type="entry name" value="ClpP/crotonase-like_dom_sf"/>
</dbReference>
<dbReference type="InterPro" id="IPR001478">
    <property type="entry name" value="PDZ"/>
</dbReference>
<evidence type="ECO:0000256" key="6">
    <source>
        <dbReference type="SAM" id="MobiDB-lite"/>
    </source>
</evidence>
<evidence type="ECO:0000256" key="1">
    <source>
        <dbReference type="ARBA" id="ARBA00009179"/>
    </source>
</evidence>
<dbReference type="NCBIfam" id="TIGR00225">
    <property type="entry name" value="prc"/>
    <property type="match status" value="1"/>
</dbReference>
<dbReference type="InterPro" id="IPR005151">
    <property type="entry name" value="Tail-specific_protease"/>
</dbReference>
<dbReference type="GO" id="GO:0006508">
    <property type="term" value="P:proteolysis"/>
    <property type="evidence" value="ECO:0007669"/>
    <property type="project" value="UniProtKB-KW"/>
</dbReference>
<dbReference type="SUPFAM" id="SSF52096">
    <property type="entry name" value="ClpP/crotonase"/>
    <property type="match status" value="1"/>
</dbReference>
<evidence type="ECO:0000256" key="4">
    <source>
        <dbReference type="ARBA" id="ARBA00022825"/>
    </source>
</evidence>
<dbReference type="GO" id="GO:0007165">
    <property type="term" value="P:signal transduction"/>
    <property type="evidence" value="ECO:0007669"/>
    <property type="project" value="TreeGrafter"/>
</dbReference>
<dbReference type="Gene3D" id="2.30.42.10">
    <property type="match status" value="1"/>
</dbReference>
<evidence type="ECO:0000256" key="3">
    <source>
        <dbReference type="ARBA" id="ARBA00022801"/>
    </source>
</evidence>
<dbReference type="AlphaFoldDB" id="A0AAU8A2I1"/>
<dbReference type="PANTHER" id="PTHR32060:SF30">
    <property type="entry name" value="CARBOXY-TERMINAL PROCESSING PROTEASE CTPA"/>
    <property type="match status" value="1"/>
</dbReference>
<dbReference type="RefSeq" id="WP_353438681.1">
    <property type="nucleotide sequence ID" value="NZ_CP099959.1"/>
</dbReference>
<protein>
    <submittedName>
        <fullName evidence="8">S41 family peptidase</fullName>
    </submittedName>
</protein>
<keyword evidence="2 5" id="KW-0645">Protease</keyword>
<feature type="region of interest" description="Disordered" evidence="6">
    <location>
        <begin position="424"/>
        <end position="456"/>
    </location>
</feature>
<dbReference type="EMBL" id="CP099959">
    <property type="protein sequence ID" value="XCC57622.1"/>
    <property type="molecule type" value="Genomic_DNA"/>
</dbReference>
<dbReference type="PANTHER" id="PTHR32060">
    <property type="entry name" value="TAIL-SPECIFIC PROTEASE"/>
    <property type="match status" value="1"/>
</dbReference>
<dbReference type="InterPro" id="IPR004447">
    <property type="entry name" value="Peptidase_S41A"/>
</dbReference>
<evidence type="ECO:0000256" key="2">
    <source>
        <dbReference type="ARBA" id="ARBA00022670"/>
    </source>
</evidence>
<proteinExistence type="inferred from homology"/>
<dbReference type="GO" id="GO:0030288">
    <property type="term" value="C:outer membrane-bounded periplasmic space"/>
    <property type="evidence" value="ECO:0007669"/>
    <property type="project" value="TreeGrafter"/>
</dbReference>
<accession>A0AAU8A2I1</accession>
<dbReference type="InterPro" id="IPR036034">
    <property type="entry name" value="PDZ_sf"/>
</dbReference>
<dbReference type="GO" id="GO:0008236">
    <property type="term" value="F:serine-type peptidase activity"/>
    <property type="evidence" value="ECO:0007669"/>
    <property type="project" value="UniProtKB-KW"/>
</dbReference>
<evidence type="ECO:0000259" key="7">
    <source>
        <dbReference type="PROSITE" id="PS50106"/>
    </source>
</evidence>
<dbReference type="Pfam" id="PF22694">
    <property type="entry name" value="CtpB_N-like"/>
    <property type="match status" value="1"/>
</dbReference>
<dbReference type="Pfam" id="PF03572">
    <property type="entry name" value="Peptidase_S41"/>
    <property type="match status" value="1"/>
</dbReference>
<dbReference type="PROSITE" id="PS50106">
    <property type="entry name" value="PDZ"/>
    <property type="match status" value="1"/>
</dbReference>
<organism evidence="8">
    <name type="scientific">Polynucleobacter sp. UK-FUSCHL-C3</name>
    <dbReference type="NCBI Taxonomy" id="2955208"/>
    <lineage>
        <taxon>Bacteria</taxon>
        <taxon>Pseudomonadati</taxon>
        <taxon>Pseudomonadota</taxon>
        <taxon>Betaproteobacteria</taxon>
        <taxon>Burkholderiales</taxon>
        <taxon>Burkholderiaceae</taxon>
        <taxon>Polynucleobacter</taxon>
    </lineage>
</organism>
<evidence type="ECO:0000256" key="5">
    <source>
        <dbReference type="RuleBase" id="RU004404"/>
    </source>
</evidence>
<dbReference type="InterPro" id="IPR041489">
    <property type="entry name" value="PDZ_6"/>
</dbReference>
<feature type="domain" description="PDZ" evidence="7">
    <location>
        <begin position="88"/>
        <end position="160"/>
    </location>
</feature>
<dbReference type="GO" id="GO:0004175">
    <property type="term" value="F:endopeptidase activity"/>
    <property type="evidence" value="ECO:0007669"/>
    <property type="project" value="TreeGrafter"/>
</dbReference>
<dbReference type="FunFam" id="3.30.750.44:FF:000001">
    <property type="entry name" value="S41 family peptidase"/>
    <property type="match status" value="1"/>
</dbReference>
<feature type="compositionally biased region" description="Basic and acidic residues" evidence="6">
    <location>
        <begin position="424"/>
        <end position="448"/>
    </location>
</feature>
<dbReference type="FunFam" id="2.30.42.10:FF:000063">
    <property type="entry name" value="Peptidase, S41 family"/>
    <property type="match status" value="1"/>
</dbReference>
<dbReference type="SUPFAM" id="SSF50156">
    <property type="entry name" value="PDZ domain-like"/>
    <property type="match status" value="1"/>
</dbReference>
<dbReference type="Gene3D" id="3.30.750.44">
    <property type="match status" value="1"/>
</dbReference>
<comment type="similarity">
    <text evidence="1 5">Belongs to the peptidase S41A family.</text>
</comment>
<dbReference type="InterPro" id="IPR055210">
    <property type="entry name" value="CtpA/B_N"/>
</dbReference>
<evidence type="ECO:0000313" key="8">
    <source>
        <dbReference type="EMBL" id="XCC57622.1"/>
    </source>
</evidence>
<name>A0AAU8A2I1_9BURK</name>
<keyword evidence="4 5" id="KW-0720">Serine protease</keyword>
<dbReference type="Gene3D" id="3.90.226.10">
    <property type="entry name" value="2-enoyl-CoA Hydratase, Chain A, domain 1"/>
    <property type="match status" value="1"/>
</dbReference>
<dbReference type="CDD" id="cd06782">
    <property type="entry name" value="cpPDZ_CPP-like"/>
    <property type="match status" value="1"/>
</dbReference>
<dbReference type="CDD" id="cd07560">
    <property type="entry name" value="Peptidase_S41_CPP"/>
    <property type="match status" value="1"/>
</dbReference>
<reference evidence="8" key="1">
    <citation type="submission" date="2022-06" db="EMBL/GenBank/DDBJ databases">
        <title>New Polynucleobacter species.</title>
        <authorList>
            <person name="Hahn M.W."/>
        </authorList>
    </citation>
    <scope>NUCLEOTIDE SEQUENCE</scope>
    <source>
        <strain evidence="8">UK-FUSCHL-C3</strain>
    </source>
</reference>
<gene>
    <name evidence="8" type="ORF">NKE59_09085</name>
</gene>